<dbReference type="InterPro" id="IPR036291">
    <property type="entry name" value="NAD(P)-bd_dom_sf"/>
</dbReference>
<dbReference type="PROSITE" id="PS00059">
    <property type="entry name" value="ADH_ZINC"/>
    <property type="match status" value="1"/>
</dbReference>
<evidence type="ECO:0008006" key="7">
    <source>
        <dbReference type="Google" id="ProtNLM"/>
    </source>
</evidence>
<evidence type="ECO:0000313" key="6">
    <source>
        <dbReference type="EMBL" id="SVA51238.1"/>
    </source>
</evidence>
<evidence type="ECO:0000259" key="5">
    <source>
        <dbReference type="Pfam" id="PF08240"/>
    </source>
</evidence>
<protein>
    <recommendedName>
        <fullName evidence="7">Enoyl reductase (ER) domain-containing protein</fullName>
    </recommendedName>
</protein>
<reference evidence="6" key="1">
    <citation type="submission" date="2018-05" db="EMBL/GenBank/DDBJ databases">
        <authorList>
            <person name="Lanie J.A."/>
            <person name="Ng W.-L."/>
            <person name="Kazmierczak K.M."/>
            <person name="Andrzejewski T.M."/>
            <person name="Davidsen T.M."/>
            <person name="Wayne K.J."/>
            <person name="Tettelin H."/>
            <person name="Glass J.I."/>
            <person name="Rusch D."/>
            <person name="Podicherti R."/>
            <person name="Tsui H.-C.T."/>
            <person name="Winkler M.E."/>
        </authorList>
    </citation>
    <scope>NUCLEOTIDE SEQUENCE</scope>
</reference>
<dbReference type="Gene3D" id="3.90.180.10">
    <property type="entry name" value="Medium-chain alcohol dehydrogenases, catalytic domain"/>
    <property type="match status" value="1"/>
</dbReference>
<feature type="domain" description="Alcohol dehydrogenase-like C-terminal" evidence="4">
    <location>
        <begin position="176"/>
        <end position="303"/>
    </location>
</feature>
<organism evidence="6">
    <name type="scientific">marine metagenome</name>
    <dbReference type="NCBI Taxonomy" id="408172"/>
    <lineage>
        <taxon>unclassified sequences</taxon>
        <taxon>metagenomes</taxon>
        <taxon>ecological metagenomes</taxon>
    </lineage>
</organism>
<gene>
    <name evidence="6" type="ORF">METZ01_LOCUS104092</name>
</gene>
<sequence>MSHNSMRQAVMTGPGKIEMRQVPTPETKSNEVLLRIKHIGICGSDIHVNHGLHPFTSYPVVQGHEFSGIIEQVGSEINELYPGMNVTGRPQIVCGECRPCKRGDYNICDVLRVEGFQAPGVAQDLFATSPQKIVALPDSLSLEEGALVEPVSVAVHASQKAGDVKEKRIAIFGAGPIGNLIGQVCQSLGAEKVLIRDVSDFRLNIARSCGLENTSNATNESMSDAQLRVFGNDGYSVAFEAVGIESTLADGIHTIEKGGTLIIVGVFGEKPKIDMAVVGDRELNLIGSLMYKHPDFEQAVRLIELGEIVLAPL</sequence>
<evidence type="ECO:0000256" key="3">
    <source>
        <dbReference type="ARBA" id="ARBA00023002"/>
    </source>
</evidence>
<name>A0A381WGN2_9ZZZZ</name>
<feature type="domain" description="Alcohol dehydrogenase-like N-terminal" evidence="5">
    <location>
        <begin position="29"/>
        <end position="138"/>
    </location>
</feature>
<dbReference type="InterPro" id="IPR011032">
    <property type="entry name" value="GroES-like_sf"/>
</dbReference>
<dbReference type="Pfam" id="PF00107">
    <property type="entry name" value="ADH_zinc_N"/>
    <property type="match status" value="1"/>
</dbReference>
<dbReference type="AlphaFoldDB" id="A0A381WGN2"/>
<feature type="non-terminal residue" evidence="6">
    <location>
        <position position="313"/>
    </location>
</feature>
<dbReference type="InterPro" id="IPR013154">
    <property type="entry name" value="ADH-like_N"/>
</dbReference>
<dbReference type="Pfam" id="PF08240">
    <property type="entry name" value="ADH_N"/>
    <property type="match status" value="1"/>
</dbReference>
<proteinExistence type="predicted"/>
<dbReference type="Gene3D" id="3.40.50.720">
    <property type="entry name" value="NAD(P)-binding Rossmann-like Domain"/>
    <property type="match status" value="1"/>
</dbReference>
<dbReference type="InterPro" id="IPR013149">
    <property type="entry name" value="ADH-like_C"/>
</dbReference>
<keyword evidence="2" id="KW-0862">Zinc</keyword>
<keyword evidence="1" id="KW-0479">Metal-binding</keyword>
<keyword evidence="3" id="KW-0560">Oxidoreductase</keyword>
<dbReference type="GO" id="GO:0008270">
    <property type="term" value="F:zinc ion binding"/>
    <property type="evidence" value="ECO:0007669"/>
    <property type="project" value="InterPro"/>
</dbReference>
<dbReference type="InterPro" id="IPR050129">
    <property type="entry name" value="Zn_alcohol_dh"/>
</dbReference>
<dbReference type="SUPFAM" id="SSF50129">
    <property type="entry name" value="GroES-like"/>
    <property type="match status" value="1"/>
</dbReference>
<dbReference type="PANTHER" id="PTHR43401:SF2">
    <property type="entry name" value="L-THREONINE 3-DEHYDROGENASE"/>
    <property type="match status" value="1"/>
</dbReference>
<evidence type="ECO:0000256" key="2">
    <source>
        <dbReference type="ARBA" id="ARBA00022833"/>
    </source>
</evidence>
<evidence type="ECO:0000256" key="1">
    <source>
        <dbReference type="ARBA" id="ARBA00022723"/>
    </source>
</evidence>
<dbReference type="EMBL" id="UINC01011638">
    <property type="protein sequence ID" value="SVA51238.1"/>
    <property type="molecule type" value="Genomic_DNA"/>
</dbReference>
<dbReference type="GO" id="GO:0016491">
    <property type="term" value="F:oxidoreductase activity"/>
    <property type="evidence" value="ECO:0007669"/>
    <property type="project" value="UniProtKB-KW"/>
</dbReference>
<evidence type="ECO:0000259" key="4">
    <source>
        <dbReference type="Pfam" id="PF00107"/>
    </source>
</evidence>
<dbReference type="InterPro" id="IPR002328">
    <property type="entry name" value="ADH_Zn_CS"/>
</dbReference>
<accession>A0A381WGN2</accession>
<dbReference type="PANTHER" id="PTHR43401">
    <property type="entry name" value="L-THREONINE 3-DEHYDROGENASE"/>
    <property type="match status" value="1"/>
</dbReference>
<dbReference type="SUPFAM" id="SSF51735">
    <property type="entry name" value="NAD(P)-binding Rossmann-fold domains"/>
    <property type="match status" value="1"/>
</dbReference>